<keyword evidence="3 7" id="KW-0808">Transferase</keyword>
<comment type="catalytic activity">
    <reaction evidence="7">
        <text>L-cysteinyl-[prolipoprotein] + a 1,2-diacyl-sn-glycero-3-phospho-(1'-sn-glycerol) = an S-1,2-diacyl-sn-glyceryl-L-cysteinyl-[prolipoprotein] + sn-glycerol 1-phosphate + H(+)</text>
        <dbReference type="Rhea" id="RHEA:56712"/>
        <dbReference type="Rhea" id="RHEA-COMP:14679"/>
        <dbReference type="Rhea" id="RHEA-COMP:14680"/>
        <dbReference type="ChEBI" id="CHEBI:15378"/>
        <dbReference type="ChEBI" id="CHEBI:29950"/>
        <dbReference type="ChEBI" id="CHEBI:57685"/>
        <dbReference type="ChEBI" id="CHEBI:64716"/>
        <dbReference type="ChEBI" id="CHEBI:140658"/>
        <dbReference type="EC" id="2.5.1.145"/>
    </reaction>
</comment>
<comment type="subcellular location">
    <subcellularLocation>
        <location evidence="7">Cell membrane</location>
        <topology evidence="7">Multi-pass membrane protein</topology>
    </subcellularLocation>
</comment>
<evidence type="ECO:0000313" key="8">
    <source>
        <dbReference type="EMBL" id="TMJ04124.1"/>
    </source>
</evidence>
<dbReference type="GO" id="GO:0042158">
    <property type="term" value="P:lipoprotein biosynthetic process"/>
    <property type="evidence" value="ECO:0007669"/>
    <property type="project" value="UniProtKB-UniRule"/>
</dbReference>
<keyword evidence="2 7" id="KW-1003">Cell membrane</keyword>
<evidence type="ECO:0000256" key="7">
    <source>
        <dbReference type="HAMAP-Rule" id="MF_01147"/>
    </source>
</evidence>
<feature type="transmembrane region" description="Helical" evidence="7">
    <location>
        <begin position="118"/>
        <end position="141"/>
    </location>
</feature>
<reference evidence="8 9" key="1">
    <citation type="journal article" date="2019" name="Nat. Microbiol.">
        <title>Mediterranean grassland soil C-N compound turnover is dependent on rainfall and depth, and is mediated by genomically divergent microorganisms.</title>
        <authorList>
            <person name="Diamond S."/>
            <person name="Andeer P.F."/>
            <person name="Li Z."/>
            <person name="Crits-Christoph A."/>
            <person name="Burstein D."/>
            <person name="Anantharaman K."/>
            <person name="Lane K.R."/>
            <person name="Thomas B.C."/>
            <person name="Pan C."/>
            <person name="Northen T.R."/>
            <person name="Banfield J.F."/>
        </authorList>
    </citation>
    <scope>NUCLEOTIDE SEQUENCE [LARGE SCALE GENOMIC DNA]</scope>
    <source>
        <strain evidence="8">NP_2</strain>
    </source>
</reference>
<dbReference type="AlphaFoldDB" id="A0A537L7W9"/>
<keyword evidence="6 7" id="KW-0472">Membrane</keyword>
<accession>A0A537L7W9</accession>
<evidence type="ECO:0000256" key="3">
    <source>
        <dbReference type="ARBA" id="ARBA00022679"/>
    </source>
</evidence>
<feature type="transmembrane region" description="Helical" evidence="7">
    <location>
        <begin position="48"/>
        <end position="67"/>
    </location>
</feature>
<dbReference type="GO" id="GO:0005886">
    <property type="term" value="C:plasma membrane"/>
    <property type="evidence" value="ECO:0007669"/>
    <property type="project" value="UniProtKB-SubCell"/>
</dbReference>
<evidence type="ECO:0000256" key="1">
    <source>
        <dbReference type="ARBA" id="ARBA00007150"/>
    </source>
</evidence>
<comment type="function">
    <text evidence="7">Catalyzes the transfer of the diacylglyceryl group from phosphatidylglycerol to the sulfhydryl group of the N-terminal cysteine of a prolipoprotein, the first step in the formation of mature lipoproteins.</text>
</comment>
<evidence type="ECO:0000256" key="6">
    <source>
        <dbReference type="ARBA" id="ARBA00023136"/>
    </source>
</evidence>
<comment type="caution">
    <text evidence="8">The sequence shown here is derived from an EMBL/GenBank/DDBJ whole genome shotgun (WGS) entry which is preliminary data.</text>
</comment>
<dbReference type="GO" id="GO:0008961">
    <property type="term" value="F:phosphatidylglycerol-prolipoprotein diacylglyceryl transferase activity"/>
    <property type="evidence" value="ECO:0007669"/>
    <property type="project" value="UniProtKB-UniRule"/>
</dbReference>
<dbReference type="UniPathway" id="UPA00664"/>
<dbReference type="InterPro" id="IPR001640">
    <property type="entry name" value="Lgt"/>
</dbReference>
<evidence type="ECO:0000256" key="4">
    <source>
        <dbReference type="ARBA" id="ARBA00022692"/>
    </source>
</evidence>
<feature type="transmembrane region" description="Helical" evidence="7">
    <location>
        <begin position="6"/>
        <end position="28"/>
    </location>
</feature>
<feature type="transmembrane region" description="Helical" evidence="7">
    <location>
        <begin position="161"/>
        <end position="178"/>
    </location>
</feature>
<evidence type="ECO:0000313" key="9">
    <source>
        <dbReference type="Proteomes" id="UP000318661"/>
    </source>
</evidence>
<evidence type="ECO:0000256" key="5">
    <source>
        <dbReference type="ARBA" id="ARBA00022989"/>
    </source>
</evidence>
<dbReference type="Pfam" id="PF01790">
    <property type="entry name" value="LGT"/>
    <property type="match status" value="1"/>
</dbReference>
<evidence type="ECO:0000256" key="2">
    <source>
        <dbReference type="ARBA" id="ARBA00022475"/>
    </source>
</evidence>
<sequence length="258" mass="27736">MRPILFQIGPFPISSFGLFLLLAFVVSIALARRRAAPLGIDPSQMLDIALYMIIGGIVVGRLGYVVANLPTFVQEPVRIVTIWQDSGLAFYGALLGGGAVAALYARSRQILLRRFLDVFAPPLAAGYAVAMIGALLHGLYLGRPTTVPWAVQMVFEQRHPAPMYLLIASVGTYIVLRFQEHRTPGAGTLFFLWLTLHALTRVAVEFFVESPAVVGPLTLAQAANVLAAAAGIVGLVVVTRPQPEPAPSETPAMQQDAH</sequence>
<comment type="caution">
    <text evidence="7">Lacks conserved residue(s) required for the propagation of feature annotation.</text>
</comment>
<dbReference type="Proteomes" id="UP000318661">
    <property type="component" value="Unassembled WGS sequence"/>
</dbReference>
<dbReference type="EMBL" id="VBAJ01000271">
    <property type="protein sequence ID" value="TMJ04124.1"/>
    <property type="molecule type" value="Genomic_DNA"/>
</dbReference>
<dbReference type="HAMAP" id="MF_01147">
    <property type="entry name" value="Lgt"/>
    <property type="match status" value="1"/>
</dbReference>
<comment type="pathway">
    <text evidence="7">Protein modification; lipoprotein biosynthesis (diacylglyceryl transfer).</text>
</comment>
<keyword evidence="8" id="KW-0449">Lipoprotein</keyword>
<keyword evidence="4 7" id="KW-0812">Transmembrane</keyword>
<protein>
    <recommendedName>
        <fullName evidence="7">Phosphatidylglycerol--prolipoprotein diacylglyceryl transferase</fullName>
        <ecNumber evidence="7">2.5.1.145</ecNumber>
    </recommendedName>
</protein>
<proteinExistence type="inferred from homology"/>
<name>A0A537L7W9_9BACT</name>
<gene>
    <name evidence="7" type="primary">lgt</name>
    <name evidence="8" type="ORF">E6G99_10775</name>
</gene>
<dbReference type="EC" id="2.5.1.145" evidence="7"/>
<organism evidence="8 9">
    <name type="scientific">Candidatus Segetimicrobium genomatis</name>
    <dbReference type="NCBI Taxonomy" id="2569760"/>
    <lineage>
        <taxon>Bacteria</taxon>
        <taxon>Bacillati</taxon>
        <taxon>Candidatus Sysuimicrobiota</taxon>
        <taxon>Candidatus Sysuimicrobiia</taxon>
        <taxon>Candidatus Sysuimicrobiales</taxon>
        <taxon>Candidatus Segetimicrobiaceae</taxon>
        <taxon>Candidatus Segetimicrobium</taxon>
    </lineage>
</organism>
<dbReference type="PANTHER" id="PTHR30589">
    <property type="entry name" value="PROLIPOPROTEIN DIACYLGLYCERYL TRANSFERASE"/>
    <property type="match status" value="1"/>
</dbReference>
<feature type="transmembrane region" description="Helical" evidence="7">
    <location>
        <begin position="190"/>
        <end position="208"/>
    </location>
</feature>
<dbReference type="PANTHER" id="PTHR30589:SF0">
    <property type="entry name" value="PHOSPHATIDYLGLYCEROL--PROLIPOPROTEIN DIACYLGLYCERYL TRANSFERASE"/>
    <property type="match status" value="1"/>
</dbReference>
<feature type="transmembrane region" description="Helical" evidence="7">
    <location>
        <begin position="220"/>
        <end position="238"/>
    </location>
</feature>
<comment type="similarity">
    <text evidence="1 7">Belongs to the Lgt family.</text>
</comment>
<feature type="transmembrane region" description="Helical" evidence="7">
    <location>
        <begin position="87"/>
        <end position="106"/>
    </location>
</feature>
<keyword evidence="5 7" id="KW-1133">Transmembrane helix</keyword>